<dbReference type="AlphaFoldDB" id="A0A437JLX1"/>
<accession>A0A437JLX1</accession>
<proteinExistence type="predicted"/>
<gene>
    <name evidence="1" type="ORF">ENE75_23890</name>
</gene>
<dbReference type="InterPro" id="IPR011990">
    <property type="entry name" value="TPR-like_helical_dom_sf"/>
</dbReference>
<evidence type="ECO:0000313" key="1">
    <source>
        <dbReference type="EMBL" id="RVT47665.1"/>
    </source>
</evidence>
<dbReference type="EMBL" id="SACT01000014">
    <property type="protein sequence ID" value="RVT47665.1"/>
    <property type="molecule type" value="Genomic_DNA"/>
</dbReference>
<organism evidence="1 2">
    <name type="scientific">Rubrivivax albus</name>
    <dbReference type="NCBI Taxonomy" id="2499835"/>
    <lineage>
        <taxon>Bacteria</taxon>
        <taxon>Pseudomonadati</taxon>
        <taxon>Pseudomonadota</taxon>
        <taxon>Betaproteobacteria</taxon>
        <taxon>Burkholderiales</taxon>
        <taxon>Sphaerotilaceae</taxon>
        <taxon>Rubrivivax</taxon>
    </lineage>
</organism>
<keyword evidence="2" id="KW-1185">Reference proteome</keyword>
<dbReference type="SUPFAM" id="SSF48452">
    <property type="entry name" value="TPR-like"/>
    <property type="match status" value="1"/>
</dbReference>
<evidence type="ECO:0000313" key="2">
    <source>
        <dbReference type="Proteomes" id="UP000288178"/>
    </source>
</evidence>
<comment type="caution">
    <text evidence="1">The sequence shown here is derived from an EMBL/GenBank/DDBJ whole genome shotgun (WGS) entry which is preliminary data.</text>
</comment>
<sequence>MQPKPVGIFGIDPKTRQAARDSLTGRAPDFEPVVASLEQAEHIDQDPGALRTLAGARLMMGIPAESLRLLQQAEGVLKEELGINYATRVMSHIALGELELAVQMGRQAIAVSPRHYMGYVNLGAALIEQGDPEGALQVLTELRTTWPEGLQDAELRARVLVEDGQWAFVRADAAHRARLDQLFNEPSEVTP</sequence>
<dbReference type="Gene3D" id="1.25.40.10">
    <property type="entry name" value="Tetratricopeptide repeat domain"/>
    <property type="match status" value="1"/>
</dbReference>
<reference evidence="1 2" key="1">
    <citation type="submission" date="2019-01" db="EMBL/GenBank/DDBJ databases">
        <authorList>
            <person name="Chen W.-M."/>
        </authorList>
    </citation>
    <scope>NUCLEOTIDE SEQUENCE [LARGE SCALE GENOMIC DNA]</scope>
    <source>
        <strain evidence="1 2">ICH-3</strain>
    </source>
</reference>
<dbReference type="Proteomes" id="UP000288178">
    <property type="component" value="Unassembled WGS sequence"/>
</dbReference>
<protein>
    <submittedName>
        <fullName evidence="1">Uncharacterized protein</fullName>
    </submittedName>
</protein>
<name>A0A437JLX1_9BURK</name>